<feature type="non-terminal residue" evidence="3">
    <location>
        <position position="1"/>
    </location>
</feature>
<sequence length="195" mass="23197">NLMKAKEKERQRLGGSEQEPEQYFNITKAANFVPKFTESDPDRYFSFFEKTALEQGWPKQKWATLVRTQLVGKGFQRVETLEGQNFSNYDKIKEEVLLAYQMIPEKYRQKFRNKKFRDGQTLTEFGNEKLFLFKKWVCSKGVNKDYNKLVDLMVHEELYNTIPVDLREYLEDKNPDNLSEALDLGDRFLARRELV</sequence>
<dbReference type="PANTHER" id="PTHR46888:SF13">
    <property type="entry name" value="RIBONUCLEASE H"/>
    <property type="match status" value="1"/>
</dbReference>
<accession>A0AAW0XUC5</accession>
<evidence type="ECO:0000313" key="4">
    <source>
        <dbReference type="Proteomes" id="UP001445076"/>
    </source>
</evidence>
<dbReference type="Gene3D" id="1.10.4020.10">
    <property type="entry name" value="DNA breaking-rejoining enzymes"/>
    <property type="match status" value="1"/>
</dbReference>
<comment type="caution">
    <text evidence="3">The sequence shown here is derived from an EMBL/GenBank/DDBJ whole genome shotgun (WGS) entry which is preliminary data.</text>
</comment>
<keyword evidence="4" id="KW-1185">Reference proteome</keyword>
<gene>
    <name evidence="3" type="ORF">OTU49_016334</name>
</gene>
<evidence type="ECO:0000256" key="1">
    <source>
        <dbReference type="SAM" id="MobiDB-lite"/>
    </source>
</evidence>
<dbReference type="AlphaFoldDB" id="A0AAW0XUC5"/>
<reference evidence="3 4" key="1">
    <citation type="journal article" date="2024" name="BMC Genomics">
        <title>Genome assembly of redclaw crayfish (Cherax quadricarinatus) provides insights into its immune adaptation and hypoxia tolerance.</title>
        <authorList>
            <person name="Liu Z."/>
            <person name="Zheng J."/>
            <person name="Li H."/>
            <person name="Fang K."/>
            <person name="Wang S."/>
            <person name="He J."/>
            <person name="Zhou D."/>
            <person name="Weng S."/>
            <person name="Chi M."/>
            <person name="Gu Z."/>
            <person name="He J."/>
            <person name="Li F."/>
            <person name="Wang M."/>
        </authorList>
    </citation>
    <scope>NUCLEOTIDE SEQUENCE [LARGE SCALE GENOMIC DNA]</scope>
    <source>
        <strain evidence="3">ZL_2023a</strain>
    </source>
</reference>
<dbReference type="SUPFAM" id="SSF47353">
    <property type="entry name" value="Retrovirus capsid dimerization domain-like"/>
    <property type="match status" value="1"/>
</dbReference>
<feature type="non-terminal residue" evidence="3">
    <location>
        <position position="195"/>
    </location>
</feature>
<dbReference type="PANTHER" id="PTHR46888">
    <property type="entry name" value="ZINC KNUCKLE DOMAINCONTAINING PROTEIN-RELATED"/>
    <property type="match status" value="1"/>
</dbReference>
<dbReference type="InterPro" id="IPR003309">
    <property type="entry name" value="SCAN_dom"/>
</dbReference>
<name>A0AAW0XUC5_CHEQU</name>
<feature type="compositionally biased region" description="Basic and acidic residues" evidence="1">
    <location>
        <begin position="1"/>
        <end position="12"/>
    </location>
</feature>
<evidence type="ECO:0000259" key="2">
    <source>
        <dbReference type="Pfam" id="PF02023"/>
    </source>
</evidence>
<organism evidence="3 4">
    <name type="scientific">Cherax quadricarinatus</name>
    <name type="common">Australian red claw crayfish</name>
    <dbReference type="NCBI Taxonomy" id="27406"/>
    <lineage>
        <taxon>Eukaryota</taxon>
        <taxon>Metazoa</taxon>
        <taxon>Ecdysozoa</taxon>
        <taxon>Arthropoda</taxon>
        <taxon>Crustacea</taxon>
        <taxon>Multicrustacea</taxon>
        <taxon>Malacostraca</taxon>
        <taxon>Eumalacostraca</taxon>
        <taxon>Eucarida</taxon>
        <taxon>Decapoda</taxon>
        <taxon>Pleocyemata</taxon>
        <taxon>Astacidea</taxon>
        <taxon>Parastacoidea</taxon>
        <taxon>Parastacidae</taxon>
        <taxon>Cherax</taxon>
    </lineage>
</organism>
<dbReference type="EMBL" id="JARKIK010000013">
    <property type="protein sequence ID" value="KAK8748155.1"/>
    <property type="molecule type" value="Genomic_DNA"/>
</dbReference>
<protein>
    <recommendedName>
        <fullName evidence="2">SCAN box domain-containing protein</fullName>
    </recommendedName>
</protein>
<dbReference type="Proteomes" id="UP001445076">
    <property type="component" value="Unassembled WGS sequence"/>
</dbReference>
<dbReference type="InterPro" id="IPR038269">
    <property type="entry name" value="SCAN_sf"/>
</dbReference>
<feature type="domain" description="SCAN box" evidence="2">
    <location>
        <begin position="104"/>
        <end position="192"/>
    </location>
</feature>
<evidence type="ECO:0000313" key="3">
    <source>
        <dbReference type="EMBL" id="KAK8748155.1"/>
    </source>
</evidence>
<dbReference type="Pfam" id="PF02023">
    <property type="entry name" value="SCAN"/>
    <property type="match status" value="1"/>
</dbReference>
<proteinExistence type="predicted"/>
<feature type="region of interest" description="Disordered" evidence="1">
    <location>
        <begin position="1"/>
        <end position="20"/>
    </location>
</feature>